<dbReference type="OrthoDB" id="2119945at2759"/>
<protein>
    <recommendedName>
        <fullName evidence="2">Domain of unknown function at the cortex 1 domain-containing protein</fullName>
    </recommendedName>
</protein>
<feature type="compositionally biased region" description="Polar residues" evidence="1">
    <location>
        <begin position="409"/>
        <end position="419"/>
    </location>
</feature>
<dbReference type="AlphaFoldDB" id="A0A9P9IHG3"/>
<name>A0A9P9IHG3_9PLEO</name>
<evidence type="ECO:0000256" key="1">
    <source>
        <dbReference type="SAM" id="MobiDB-lite"/>
    </source>
</evidence>
<feature type="compositionally biased region" description="Basic and acidic residues" evidence="1">
    <location>
        <begin position="384"/>
        <end position="402"/>
    </location>
</feature>
<dbReference type="Proteomes" id="UP000700596">
    <property type="component" value="Unassembled WGS sequence"/>
</dbReference>
<feature type="compositionally biased region" description="Low complexity" evidence="1">
    <location>
        <begin position="316"/>
        <end position="332"/>
    </location>
</feature>
<evidence type="ECO:0000259" key="2">
    <source>
        <dbReference type="Pfam" id="PF08588"/>
    </source>
</evidence>
<feature type="compositionally biased region" description="Basic and acidic residues" evidence="1">
    <location>
        <begin position="333"/>
        <end position="343"/>
    </location>
</feature>
<feature type="domain" description="Domain of unknown function at the cortex 1" evidence="2">
    <location>
        <begin position="15"/>
        <end position="281"/>
    </location>
</feature>
<feature type="region of interest" description="Disordered" evidence="1">
    <location>
        <begin position="292"/>
        <end position="346"/>
    </location>
</feature>
<dbReference type="PANTHER" id="PTHR34826">
    <property type="entry name" value="UPF0590 PROTEIN C409.17C"/>
    <property type="match status" value="1"/>
</dbReference>
<dbReference type="InterPro" id="IPR013897">
    <property type="entry name" value="Duc1"/>
</dbReference>
<proteinExistence type="predicted"/>
<evidence type="ECO:0000313" key="3">
    <source>
        <dbReference type="EMBL" id="KAH7119719.1"/>
    </source>
</evidence>
<feature type="region of interest" description="Disordered" evidence="1">
    <location>
        <begin position="366"/>
        <end position="419"/>
    </location>
</feature>
<dbReference type="EMBL" id="JAGMWT010000011">
    <property type="protein sequence ID" value="KAH7119719.1"/>
    <property type="molecule type" value="Genomic_DNA"/>
</dbReference>
<dbReference type="Pfam" id="PF08588">
    <property type="entry name" value="Duc1"/>
    <property type="match status" value="1"/>
</dbReference>
<evidence type="ECO:0000313" key="4">
    <source>
        <dbReference type="Proteomes" id="UP000700596"/>
    </source>
</evidence>
<feature type="compositionally biased region" description="Low complexity" evidence="1">
    <location>
        <begin position="367"/>
        <end position="381"/>
    </location>
</feature>
<accession>A0A9P9IHG3</accession>
<comment type="caution">
    <text evidence="3">The sequence shown here is derived from an EMBL/GenBank/DDBJ whole genome shotgun (WGS) entry which is preliminary data.</text>
</comment>
<gene>
    <name evidence="3" type="ORF">B0J11DRAFT_67112</name>
</gene>
<dbReference type="PANTHER" id="PTHR34826:SF2">
    <property type="entry name" value="UPF0590 PROTEIN C409.17C"/>
    <property type="match status" value="1"/>
</dbReference>
<sequence>MSPPVIDPQARDKYRLQVSAGPTRDPSTHSIVAVNGPDVQVIDNEFMTAYLQVRIRDYNGLPESSPPSADYFNHPDHTSDRYSVAFSFVPKVDIPGQDLVTGFDFDHPIRDRLPPGFKYAMKIVTTIVDPGIYSDPYSDNPYLYGPGLSSFFAFHIGEHISQESLESQLQTFAQDDNNIISEGASGSGQRIRADQHIPSKTSKRRKYFLNASNLANFTFEKDRLYQADFFNPYLDFANFAVRIPGFSISIAKYIDDKTHQLRYVMKNRATEEVYMCVVFTLLFGQMLEETLGSLETPPPQSQATITEDEMERGRRTSSSYETPASSSRSSSARTEDSVERAERQTAATSLASSIYSSFAMLGFGRTASSNESSVDSSQVASKETSPERPKKESLDRKVDEMSAGKVENFLQSKHGNIAV</sequence>
<keyword evidence="4" id="KW-1185">Reference proteome</keyword>
<organism evidence="3 4">
    <name type="scientific">Dendryphion nanum</name>
    <dbReference type="NCBI Taxonomy" id="256645"/>
    <lineage>
        <taxon>Eukaryota</taxon>
        <taxon>Fungi</taxon>
        <taxon>Dikarya</taxon>
        <taxon>Ascomycota</taxon>
        <taxon>Pezizomycotina</taxon>
        <taxon>Dothideomycetes</taxon>
        <taxon>Pleosporomycetidae</taxon>
        <taxon>Pleosporales</taxon>
        <taxon>Torulaceae</taxon>
        <taxon>Dendryphion</taxon>
    </lineage>
</organism>
<reference evidence="3" key="1">
    <citation type="journal article" date="2021" name="Nat. Commun.">
        <title>Genetic determinants of endophytism in the Arabidopsis root mycobiome.</title>
        <authorList>
            <person name="Mesny F."/>
            <person name="Miyauchi S."/>
            <person name="Thiergart T."/>
            <person name="Pickel B."/>
            <person name="Atanasova L."/>
            <person name="Karlsson M."/>
            <person name="Huettel B."/>
            <person name="Barry K.W."/>
            <person name="Haridas S."/>
            <person name="Chen C."/>
            <person name="Bauer D."/>
            <person name="Andreopoulos W."/>
            <person name="Pangilinan J."/>
            <person name="LaButti K."/>
            <person name="Riley R."/>
            <person name="Lipzen A."/>
            <person name="Clum A."/>
            <person name="Drula E."/>
            <person name="Henrissat B."/>
            <person name="Kohler A."/>
            <person name="Grigoriev I.V."/>
            <person name="Martin F.M."/>
            <person name="Hacquard S."/>
        </authorList>
    </citation>
    <scope>NUCLEOTIDE SEQUENCE</scope>
    <source>
        <strain evidence="3">MPI-CAGE-CH-0243</strain>
    </source>
</reference>